<sequence length="227" mass="24193">MSADKFSDKISLGKIGTGRGFTAGSLSSNRPAGLAKTLRGIKQAGKHSYAANLSKKDMEVFHGLIGKELKNLSAGSSGLSYQARHRIMMQAERLRLQGVISAEDKKDLRNIVTALGPGGGGAAAKAAIEKKQAALEAQRQKIVRAGIKYDVAQEMAAEDEGLNAMKYDPKSALGKMASRLEEERQAPAKKLAEKKAALDKQVSDARTNFKPPKSDSAFAEPPDLDIG</sequence>
<organism evidence="2 3">
    <name type="scientific">Candidatus Buchananbacteria bacterium RIFCSPHIGHO2_01_FULL_46_12</name>
    <dbReference type="NCBI Taxonomy" id="1797536"/>
    <lineage>
        <taxon>Bacteria</taxon>
        <taxon>Candidatus Buchananiibacteriota</taxon>
    </lineage>
</organism>
<dbReference type="Proteomes" id="UP000178432">
    <property type="component" value="Unassembled WGS sequence"/>
</dbReference>
<feature type="region of interest" description="Disordered" evidence="1">
    <location>
        <begin position="176"/>
        <end position="227"/>
    </location>
</feature>
<feature type="compositionally biased region" description="Basic and acidic residues" evidence="1">
    <location>
        <begin position="178"/>
        <end position="203"/>
    </location>
</feature>
<gene>
    <name evidence="2" type="ORF">A2663_03490</name>
</gene>
<dbReference type="AlphaFoldDB" id="A0A1G1Y5N0"/>
<comment type="caution">
    <text evidence="2">The sequence shown here is derived from an EMBL/GenBank/DDBJ whole genome shotgun (WGS) entry which is preliminary data.</text>
</comment>
<evidence type="ECO:0000313" key="2">
    <source>
        <dbReference type="EMBL" id="OGY47645.1"/>
    </source>
</evidence>
<name>A0A1G1Y5N0_9BACT</name>
<accession>A0A1G1Y5N0</accession>
<protein>
    <submittedName>
        <fullName evidence="2">Uncharacterized protein</fullName>
    </submittedName>
</protein>
<evidence type="ECO:0000313" key="3">
    <source>
        <dbReference type="Proteomes" id="UP000178432"/>
    </source>
</evidence>
<proteinExistence type="predicted"/>
<evidence type="ECO:0000256" key="1">
    <source>
        <dbReference type="SAM" id="MobiDB-lite"/>
    </source>
</evidence>
<dbReference type="EMBL" id="MHIF01000030">
    <property type="protein sequence ID" value="OGY47645.1"/>
    <property type="molecule type" value="Genomic_DNA"/>
</dbReference>
<reference evidence="2 3" key="1">
    <citation type="journal article" date="2016" name="Nat. Commun.">
        <title>Thousands of microbial genomes shed light on interconnected biogeochemical processes in an aquifer system.</title>
        <authorList>
            <person name="Anantharaman K."/>
            <person name="Brown C.T."/>
            <person name="Hug L.A."/>
            <person name="Sharon I."/>
            <person name="Castelle C.J."/>
            <person name="Probst A.J."/>
            <person name="Thomas B.C."/>
            <person name="Singh A."/>
            <person name="Wilkins M.J."/>
            <person name="Karaoz U."/>
            <person name="Brodie E.L."/>
            <person name="Williams K.H."/>
            <person name="Hubbard S.S."/>
            <person name="Banfield J.F."/>
        </authorList>
    </citation>
    <scope>NUCLEOTIDE SEQUENCE [LARGE SCALE GENOMIC DNA]</scope>
</reference>